<gene>
    <name evidence="1" type="ORF">DL238_07380</name>
</gene>
<dbReference type="AlphaFoldDB" id="A0A395LL27"/>
<sequence length="766" mass="83320">MTGTTLNPGEIAFHDNYLPSLADGTYTISASSGITGIDTGTYFDNPVTQNFEVRGPQFSLPSTEVHSVYPPDNGNSTYGQYLPNVVLSRRVLPWVRHTDPTDRTVPWLCLLAFREGELALDPQTNKTFLTSTVSEFLGPEADVLKPEIDPARLPDDIKQSSCNHIRVTAPVFKMLAPKLGELKYLTHVREVDVSDQAFMRLDEAGWFSVVTGNRLLTSTGPRGTRYVVHLVSFEGYYSLLKDQAQWPKKPSNPAEDKDIALVSLYNWTFLSQTDPLDFRQLVENLAEPGLDNADELLLRRKIAAPAPSANPAMQATLDRLAHGYVPRSWQTEQGERTYAWYRGPLTPTIAQPLPVPSEGYHAPSSDARMIYDPDNGIFDHSYSAAWSIGRALALADGPFSQALLRYRRSSSRLLGRLMDRLHDAGEASTADLSAVVKSGAVRDVFRDVVNTSLGTAVGALKEGMFGEPVGALPPAVPPDPVQNAKDFLAEPAVQAFLAEEVQDDLLPVAEWLAHKQLLYDIPFNHFVPDQLALPVESLRFFYVDPAWQRALIDGALSIGMTSSKDTFFTQTMRGVIDQAITAEAMAIRNRLLGAAVGDHEGSGPDEAMTGILIRSAVVSGWPGLQLRGFKGDSAKTPLKLLRLDRLSGNVLLALFLDVPDVVMLAEPQQGLCFGLEDGNVIDLRQLADPPGRPTGTSMPAVFRGVPGAADDSVLNVNEGSAAMVPTMESAGYLGSAIGPGQFAMEMVKSPEAISFRMDVGRGSAQE</sequence>
<dbReference type="EMBL" id="QRBB01000001">
    <property type="protein sequence ID" value="RDS77445.1"/>
    <property type="molecule type" value="Genomic_DNA"/>
</dbReference>
<dbReference type="RefSeq" id="WP_115491663.1">
    <property type="nucleotide sequence ID" value="NZ_JACHWW010000001.1"/>
</dbReference>
<dbReference type="Proteomes" id="UP000254101">
    <property type="component" value="Unassembled WGS sequence"/>
</dbReference>
<dbReference type="OrthoDB" id="4846903at2"/>
<comment type="caution">
    <text evidence="1">The sequence shown here is derived from an EMBL/GenBank/DDBJ whole genome shotgun (WGS) entry which is preliminary data.</text>
</comment>
<protein>
    <submittedName>
        <fullName evidence="1">Uncharacterized protein</fullName>
    </submittedName>
</protein>
<proteinExistence type="predicted"/>
<accession>A0A395LL27</accession>
<evidence type="ECO:0000313" key="1">
    <source>
        <dbReference type="EMBL" id="RDS77445.1"/>
    </source>
</evidence>
<evidence type="ECO:0000313" key="2">
    <source>
        <dbReference type="Proteomes" id="UP000254101"/>
    </source>
</evidence>
<name>A0A395LL27_9SPHN</name>
<keyword evidence="2" id="KW-1185">Reference proteome</keyword>
<reference evidence="1 2" key="1">
    <citation type="submission" date="2018-07" db="EMBL/GenBank/DDBJ databases">
        <title>Erythrobacter nanhaiensis sp. nov., a novel member of the genus Erythrobacter isolated from the South China Sea.</title>
        <authorList>
            <person name="Chen X."/>
            <person name="Liu J."/>
        </authorList>
    </citation>
    <scope>NUCLEOTIDE SEQUENCE [LARGE SCALE GENOMIC DNA]</scope>
    <source>
        <strain evidence="1 2">S-5</strain>
    </source>
</reference>
<organism evidence="1 2">
    <name type="scientific">Alteriqipengyuania lutimaris</name>
    <dbReference type="NCBI Taxonomy" id="1538146"/>
    <lineage>
        <taxon>Bacteria</taxon>
        <taxon>Pseudomonadati</taxon>
        <taxon>Pseudomonadota</taxon>
        <taxon>Alphaproteobacteria</taxon>
        <taxon>Sphingomonadales</taxon>
        <taxon>Erythrobacteraceae</taxon>
        <taxon>Alteriqipengyuania</taxon>
    </lineage>
</organism>